<organism evidence="9 10">
    <name type="scientific">Tulasnella calospora MUT 4182</name>
    <dbReference type="NCBI Taxonomy" id="1051891"/>
    <lineage>
        <taxon>Eukaryota</taxon>
        <taxon>Fungi</taxon>
        <taxon>Dikarya</taxon>
        <taxon>Basidiomycota</taxon>
        <taxon>Agaricomycotina</taxon>
        <taxon>Agaricomycetes</taxon>
        <taxon>Cantharellales</taxon>
        <taxon>Tulasnellaceae</taxon>
        <taxon>Tulasnella</taxon>
    </lineage>
</organism>
<keyword evidence="3" id="KW-0862">Zinc</keyword>
<dbReference type="SMART" id="SM00184">
    <property type="entry name" value="RING"/>
    <property type="match status" value="1"/>
</dbReference>
<dbReference type="CDD" id="cd16457">
    <property type="entry name" value="RING-H2_BRAP2"/>
    <property type="match status" value="1"/>
</dbReference>
<sequence length="687" mass="75556">MQNYRFVFSLSPTPSKSSDYSASLKFDTCVPSNIFDVLPSHTPQSHHYEDRYDAWRSEWVFQHRRKESSATSSGKQPATTRVAESDWRHGPISIEWFDNPRRKNRGKKPPLKESMAAAAQASSSSGGARGEPSNGSKAGKEKTGIVASWEPNPDITFGTANLPEGIIRIFRDTVDQSNAKTSKSEEHQISSSTHQKQPVQGFHADGEGTTLAVLAIPFFMTPADFLGFLGSAEDQITHIRIIRDGSPSRTIALLKFRSKHAADEFGAAFNGREFLPTETEICHVVRVLSIDIDVGQSSAWSFSLSSLAPAQQVSGGAIYELPTCPVCLERMDYSVTGLVTVPCSHTFHCVCLSKWGDSRCPVCRYSQNLLNLHPMSTTTRPPFNSTPSDPSTSPLSTCSSPNCGSHTNLWICLICGNVGCGRYGRAHAYQHYKSTMHLYALELETQRVWDYAGDGYVHRLIQNKADGKVYELPSASTMTTAGQQQPSSSGNAGVGDAPTGSRSGGPGPSDALAAEKVEAIGIEYSYLLSTQLDKQRAFFEDQQKELQGTIEKEKRVQNELREQISTLEKEKAKADERAAKTGELAKRLEKELREEKVMTSGLKKNLDRMQEKVEAGEAERKELKEKVNELSDQLRDLMFFLEARDKIEAATTAEGSGSTDGDLAEAAGGSVVVPPPKETMSRRRRKK</sequence>
<dbReference type="SUPFAM" id="SSF54928">
    <property type="entry name" value="RNA-binding domain, RBD"/>
    <property type="match status" value="1"/>
</dbReference>
<dbReference type="AlphaFoldDB" id="A0A0C3QJR4"/>
<dbReference type="Gene3D" id="3.30.40.10">
    <property type="entry name" value="Zinc/RING finger domain, C3HC4 (zinc finger)"/>
    <property type="match status" value="2"/>
</dbReference>
<evidence type="ECO:0000313" key="10">
    <source>
        <dbReference type="Proteomes" id="UP000054248"/>
    </source>
</evidence>
<evidence type="ECO:0000256" key="5">
    <source>
        <dbReference type="SAM" id="Coils"/>
    </source>
</evidence>
<evidence type="ECO:0000256" key="6">
    <source>
        <dbReference type="SAM" id="MobiDB-lite"/>
    </source>
</evidence>
<dbReference type="PANTHER" id="PTHR24007:SF7">
    <property type="entry name" value="BRCA1-ASSOCIATED PROTEIN"/>
    <property type="match status" value="1"/>
</dbReference>
<dbReference type="GO" id="GO:0003676">
    <property type="term" value="F:nucleic acid binding"/>
    <property type="evidence" value="ECO:0007669"/>
    <property type="project" value="InterPro"/>
</dbReference>
<dbReference type="InterPro" id="IPR012677">
    <property type="entry name" value="Nucleotide-bd_a/b_plait_sf"/>
</dbReference>
<dbReference type="InterPro" id="IPR001607">
    <property type="entry name" value="Znf_UBP"/>
</dbReference>
<feature type="compositionally biased region" description="Polar residues" evidence="6">
    <location>
        <begin position="189"/>
        <end position="198"/>
    </location>
</feature>
<dbReference type="STRING" id="1051891.A0A0C3QJR4"/>
<dbReference type="PROSITE" id="PS50089">
    <property type="entry name" value="ZF_RING_2"/>
    <property type="match status" value="1"/>
</dbReference>
<dbReference type="InterPro" id="IPR047243">
    <property type="entry name" value="RING-H2_BRAP2"/>
</dbReference>
<keyword evidence="5" id="KW-0175">Coiled coil</keyword>
<proteinExistence type="predicted"/>
<evidence type="ECO:0000259" key="7">
    <source>
        <dbReference type="PROSITE" id="PS50089"/>
    </source>
</evidence>
<dbReference type="PROSITE" id="PS50271">
    <property type="entry name" value="ZF_UBP"/>
    <property type="match status" value="1"/>
</dbReference>
<evidence type="ECO:0000259" key="8">
    <source>
        <dbReference type="PROSITE" id="PS50271"/>
    </source>
</evidence>
<keyword evidence="10" id="KW-1185">Reference proteome</keyword>
<gene>
    <name evidence="9" type="ORF">M407DRAFT_234894</name>
</gene>
<evidence type="ECO:0000256" key="1">
    <source>
        <dbReference type="ARBA" id="ARBA00022723"/>
    </source>
</evidence>
<dbReference type="InterPro" id="IPR001841">
    <property type="entry name" value="Znf_RING"/>
</dbReference>
<feature type="domain" description="UBP-type" evidence="8">
    <location>
        <begin position="361"/>
        <end position="476"/>
    </location>
</feature>
<feature type="region of interest" description="Disordered" evidence="6">
    <location>
        <begin position="93"/>
        <end position="144"/>
    </location>
</feature>
<dbReference type="InterPro" id="IPR035979">
    <property type="entry name" value="RBD_domain_sf"/>
</dbReference>
<protein>
    <recommendedName>
        <fullName evidence="11">BRCA1-associated protein</fullName>
    </recommendedName>
</protein>
<dbReference type="Pfam" id="PF02148">
    <property type="entry name" value="zf-UBP"/>
    <property type="match status" value="1"/>
</dbReference>
<dbReference type="EMBL" id="KN823023">
    <property type="protein sequence ID" value="KIO26479.1"/>
    <property type="molecule type" value="Genomic_DNA"/>
</dbReference>
<dbReference type="Pfam" id="PF13639">
    <property type="entry name" value="zf-RING_2"/>
    <property type="match status" value="1"/>
</dbReference>
<feature type="coiled-coil region" evidence="5">
    <location>
        <begin position="539"/>
        <end position="633"/>
    </location>
</feature>
<dbReference type="Proteomes" id="UP000054248">
    <property type="component" value="Unassembled WGS sequence"/>
</dbReference>
<evidence type="ECO:0000256" key="3">
    <source>
        <dbReference type="ARBA" id="ARBA00022833"/>
    </source>
</evidence>
<dbReference type="GO" id="GO:0005737">
    <property type="term" value="C:cytoplasm"/>
    <property type="evidence" value="ECO:0007669"/>
    <property type="project" value="TreeGrafter"/>
</dbReference>
<dbReference type="OrthoDB" id="273556at2759"/>
<dbReference type="GO" id="GO:0016567">
    <property type="term" value="P:protein ubiquitination"/>
    <property type="evidence" value="ECO:0007669"/>
    <property type="project" value="TreeGrafter"/>
</dbReference>
<dbReference type="HOGENOM" id="CLU_009969_0_1_1"/>
<dbReference type="SUPFAM" id="SSF57850">
    <property type="entry name" value="RING/U-box"/>
    <property type="match status" value="2"/>
</dbReference>
<evidence type="ECO:0000256" key="4">
    <source>
        <dbReference type="PROSITE-ProRule" id="PRU00502"/>
    </source>
</evidence>
<feature type="region of interest" description="Disordered" evidence="6">
    <location>
        <begin position="476"/>
        <end position="511"/>
    </location>
</feature>
<dbReference type="GO" id="GO:0007265">
    <property type="term" value="P:Ras protein signal transduction"/>
    <property type="evidence" value="ECO:0007669"/>
    <property type="project" value="TreeGrafter"/>
</dbReference>
<evidence type="ECO:0000256" key="2">
    <source>
        <dbReference type="ARBA" id="ARBA00022771"/>
    </source>
</evidence>
<keyword evidence="1" id="KW-0479">Metal-binding</keyword>
<dbReference type="PANTHER" id="PTHR24007">
    <property type="entry name" value="BRCA1-ASSOCIATED PROTEIN"/>
    <property type="match status" value="1"/>
</dbReference>
<feature type="region of interest" description="Disordered" evidence="6">
    <location>
        <begin position="66"/>
        <end position="85"/>
    </location>
</feature>
<feature type="compositionally biased region" description="Polar residues" evidence="6">
    <location>
        <begin position="69"/>
        <end position="79"/>
    </location>
</feature>
<evidence type="ECO:0008006" key="11">
    <source>
        <dbReference type="Google" id="ProtNLM"/>
    </source>
</evidence>
<dbReference type="Gene3D" id="3.30.70.330">
    <property type="match status" value="1"/>
</dbReference>
<feature type="domain" description="RING-type" evidence="7">
    <location>
        <begin position="324"/>
        <end position="364"/>
    </location>
</feature>
<feature type="compositionally biased region" description="Low complexity" evidence="6">
    <location>
        <begin position="114"/>
        <end position="133"/>
    </location>
</feature>
<dbReference type="InterPro" id="IPR011422">
    <property type="entry name" value="BRAP2/ETP1_RRM"/>
</dbReference>
<evidence type="ECO:0000313" key="9">
    <source>
        <dbReference type="EMBL" id="KIO26479.1"/>
    </source>
</evidence>
<keyword evidence="2 4" id="KW-0863">Zinc-finger</keyword>
<dbReference type="Pfam" id="PF07576">
    <property type="entry name" value="BRAP2"/>
    <property type="match status" value="1"/>
</dbReference>
<reference evidence="10" key="2">
    <citation type="submission" date="2015-01" db="EMBL/GenBank/DDBJ databases">
        <title>Evolutionary Origins and Diversification of the Mycorrhizal Mutualists.</title>
        <authorList>
            <consortium name="DOE Joint Genome Institute"/>
            <consortium name="Mycorrhizal Genomics Consortium"/>
            <person name="Kohler A."/>
            <person name="Kuo A."/>
            <person name="Nagy L.G."/>
            <person name="Floudas D."/>
            <person name="Copeland A."/>
            <person name="Barry K.W."/>
            <person name="Cichocki N."/>
            <person name="Veneault-Fourrey C."/>
            <person name="LaButti K."/>
            <person name="Lindquist E.A."/>
            <person name="Lipzen A."/>
            <person name="Lundell T."/>
            <person name="Morin E."/>
            <person name="Murat C."/>
            <person name="Riley R."/>
            <person name="Ohm R."/>
            <person name="Sun H."/>
            <person name="Tunlid A."/>
            <person name="Henrissat B."/>
            <person name="Grigoriev I.V."/>
            <person name="Hibbett D.S."/>
            <person name="Martin F."/>
        </authorList>
    </citation>
    <scope>NUCLEOTIDE SEQUENCE [LARGE SCALE GENOMIC DNA]</scope>
    <source>
        <strain evidence="10">MUT 4182</strain>
    </source>
</reference>
<dbReference type="GO" id="GO:0061630">
    <property type="term" value="F:ubiquitin protein ligase activity"/>
    <property type="evidence" value="ECO:0007669"/>
    <property type="project" value="TreeGrafter"/>
</dbReference>
<feature type="compositionally biased region" description="Polar residues" evidence="6">
    <location>
        <begin position="476"/>
        <end position="491"/>
    </location>
</feature>
<dbReference type="GO" id="GO:0008270">
    <property type="term" value="F:zinc ion binding"/>
    <property type="evidence" value="ECO:0007669"/>
    <property type="project" value="UniProtKB-KW"/>
</dbReference>
<feature type="region of interest" description="Disordered" evidence="6">
    <location>
        <begin position="650"/>
        <end position="687"/>
    </location>
</feature>
<reference evidence="9 10" key="1">
    <citation type="submission" date="2014-04" db="EMBL/GenBank/DDBJ databases">
        <authorList>
            <consortium name="DOE Joint Genome Institute"/>
            <person name="Kuo A."/>
            <person name="Girlanda M."/>
            <person name="Perotto S."/>
            <person name="Kohler A."/>
            <person name="Nagy L.G."/>
            <person name="Floudas D."/>
            <person name="Copeland A."/>
            <person name="Barry K.W."/>
            <person name="Cichocki N."/>
            <person name="Veneault-Fourrey C."/>
            <person name="LaButti K."/>
            <person name="Lindquist E.A."/>
            <person name="Lipzen A."/>
            <person name="Lundell T."/>
            <person name="Morin E."/>
            <person name="Murat C."/>
            <person name="Sun H."/>
            <person name="Tunlid A."/>
            <person name="Henrissat B."/>
            <person name="Grigoriev I.V."/>
            <person name="Hibbett D.S."/>
            <person name="Martin F."/>
            <person name="Nordberg H.P."/>
            <person name="Cantor M.N."/>
            <person name="Hua S.X."/>
        </authorList>
    </citation>
    <scope>NUCLEOTIDE SEQUENCE [LARGE SCALE GENOMIC DNA]</scope>
    <source>
        <strain evidence="9 10">MUT 4182</strain>
    </source>
</reference>
<accession>A0A0C3QJR4</accession>
<dbReference type="InterPro" id="IPR013083">
    <property type="entry name" value="Znf_RING/FYVE/PHD"/>
</dbReference>
<feature type="region of interest" description="Disordered" evidence="6">
    <location>
        <begin position="177"/>
        <end position="203"/>
    </location>
</feature>
<dbReference type="SMART" id="SM00290">
    <property type="entry name" value="ZnF_UBP"/>
    <property type="match status" value="1"/>
</dbReference>
<name>A0A0C3QJR4_9AGAM</name>